<dbReference type="GO" id="GO:0006886">
    <property type="term" value="P:intracellular protein transport"/>
    <property type="evidence" value="ECO:0007669"/>
    <property type="project" value="InterPro"/>
</dbReference>
<evidence type="ECO:0000256" key="2">
    <source>
        <dbReference type="ARBA" id="ARBA00009936"/>
    </source>
</evidence>
<reference evidence="11" key="1">
    <citation type="submission" date="2020-10" db="EMBL/GenBank/DDBJ databases">
        <title>Genome Sequence of Monilinia vaccinii-corymbosi Sheds Light on Mummy Berry Disease Infection of Blueberry and Mating Type.</title>
        <authorList>
            <person name="Yow A.G."/>
            <person name="Zhang Y."/>
            <person name="Bansal K."/>
            <person name="Eacker S.M."/>
            <person name="Sullivan S."/>
            <person name="Liachko I."/>
            <person name="Cubeta M.A."/>
            <person name="Rollins J.A."/>
            <person name="Ashrafi H."/>
        </authorList>
    </citation>
    <scope>NUCLEOTIDE SEQUENCE</scope>
    <source>
        <strain evidence="11">RL-1</strain>
    </source>
</reference>
<dbReference type="PANTHER" id="PTHR13302:SF8">
    <property type="entry name" value="CONSERVED OLIGOMERIC GOLGI COMPLEX SUBUNIT 3"/>
    <property type="match status" value="1"/>
</dbReference>
<gene>
    <name evidence="11" type="ORF">DSL72_001569</name>
</gene>
<organism evidence="11 12">
    <name type="scientific">Monilinia vaccinii-corymbosi</name>
    <dbReference type="NCBI Taxonomy" id="61207"/>
    <lineage>
        <taxon>Eukaryota</taxon>
        <taxon>Fungi</taxon>
        <taxon>Dikarya</taxon>
        <taxon>Ascomycota</taxon>
        <taxon>Pezizomycotina</taxon>
        <taxon>Leotiomycetes</taxon>
        <taxon>Helotiales</taxon>
        <taxon>Sclerotiniaceae</taxon>
        <taxon>Monilinia</taxon>
    </lineage>
</organism>
<evidence type="ECO:0000256" key="5">
    <source>
        <dbReference type="ARBA" id="ARBA00022927"/>
    </source>
</evidence>
<keyword evidence="6" id="KW-0333">Golgi apparatus</keyword>
<dbReference type="Pfam" id="PF20671">
    <property type="entry name" value="COG3_C"/>
    <property type="match status" value="1"/>
</dbReference>
<dbReference type="InterPro" id="IPR007265">
    <property type="entry name" value="COG_su3"/>
</dbReference>
<keyword evidence="12" id="KW-1185">Reference proteome</keyword>
<dbReference type="GO" id="GO:0000139">
    <property type="term" value="C:Golgi membrane"/>
    <property type="evidence" value="ECO:0007669"/>
    <property type="project" value="UniProtKB-SubCell"/>
</dbReference>
<dbReference type="GO" id="GO:0017119">
    <property type="term" value="C:Golgi transport complex"/>
    <property type="evidence" value="ECO:0007669"/>
    <property type="project" value="TreeGrafter"/>
</dbReference>
<dbReference type="OrthoDB" id="296793at2759"/>
<dbReference type="AlphaFoldDB" id="A0A8A3P538"/>
<dbReference type="EMBL" id="CP063406">
    <property type="protein sequence ID" value="QSZ32000.1"/>
    <property type="molecule type" value="Genomic_DNA"/>
</dbReference>
<feature type="domain" description="Conserved oligomeric Golgi complex subunit 3 N-terminal" evidence="9">
    <location>
        <begin position="133"/>
        <end position="278"/>
    </location>
</feature>
<dbReference type="GO" id="GO:0007030">
    <property type="term" value="P:Golgi organization"/>
    <property type="evidence" value="ECO:0007669"/>
    <property type="project" value="TreeGrafter"/>
</dbReference>
<evidence type="ECO:0000256" key="8">
    <source>
        <dbReference type="ARBA" id="ARBA00031339"/>
    </source>
</evidence>
<keyword evidence="5" id="KW-0653">Protein transport</keyword>
<dbReference type="InterPro" id="IPR048320">
    <property type="entry name" value="COG3_N"/>
</dbReference>
<evidence type="ECO:0000313" key="12">
    <source>
        <dbReference type="Proteomes" id="UP000672032"/>
    </source>
</evidence>
<dbReference type="InterPro" id="IPR048685">
    <property type="entry name" value="COG3_C"/>
</dbReference>
<comment type="subcellular location">
    <subcellularLocation>
        <location evidence="1">Golgi apparatus membrane</location>
        <topology evidence="1">Peripheral membrane protein</topology>
    </subcellularLocation>
</comment>
<evidence type="ECO:0000256" key="3">
    <source>
        <dbReference type="ARBA" id="ARBA00020976"/>
    </source>
</evidence>
<evidence type="ECO:0000313" key="11">
    <source>
        <dbReference type="EMBL" id="QSZ32000.1"/>
    </source>
</evidence>
<evidence type="ECO:0000256" key="1">
    <source>
        <dbReference type="ARBA" id="ARBA00004395"/>
    </source>
</evidence>
<dbReference type="Proteomes" id="UP000672032">
    <property type="component" value="Chromosome 2"/>
</dbReference>
<dbReference type="PANTHER" id="PTHR13302">
    <property type="entry name" value="CONSERVED OLIGOMERIC GOLGI COMPLEX COMPONENT 3"/>
    <property type="match status" value="1"/>
</dbReference>
<keyword evidence="4" id="KW-0813">Transport</keyword>
<dbReference type="Pfam" id="PF04136">
    <property type="entry name" value="COG3_N"/>
    <property type="match status" value="1"/>
</dbReference>
<dbReference type="GO" id="GO:0006914">
    <property type="term" value="P:autophagy"/>
    <property type="evidence" value="ECO:0007669"/>
    <property type="project" value="TreeGrafter"/>
</dbReference>
<evidence type="ECO:0000256" key="4">
    <source>
        <dbReference type="ARBA" id="ARBA00022448"/>
    </source>
</evidence>
<name>A0A8A3P538_9HELO</name>
<evidence type="ECO:0000259" key="10">
    <source>
        <dbReference type="Pfam" id="PF20671"/>
    </source>
</evidence>
<keyword evidence="7" id="KW-0472">Membrane</keyword>
<evidence type="ECO:0000256" key="7">
    <source>
        <dbReference type="ARBA" id="ARBA00023136"/>
    </source>
</evidence>
<dbReference type="GO" id="GO:0006891">
    <property type="term" value="P:intra-Golgi vesicle-mediated transport"/>
    <property type="evidence" value="ECO:0007669"/>
    <property type="project" value="TreeGrafter"/>
</dbReference>
<sequence>MYADAWYSFVPDTHSKKENVTSQAAQHRRTESLLQQTNGNNQILNQNTPMLGTFEDGPLSKDPPKATLARRAKSYSDFYEVAMAYISKETNEGNARDERGTEEGEPRTPLFEERYSALEGDIVDASLEEYQLYLDQLVLSERHLENLLNDTSSALDTLATLSESFKNVEAQTTAFQAQCEDLLQEQKRIRELADEVGTDLQYYAYLEPLTRRLNAPGAGRLVKNGDFLEMLENLNSCIEFMDQHPNYKDSTVYKTRYTTLLDKALNLIQVAFSNALREASDDASKQLKEKEQTETSQYILLYGKYESARENLGLPIERLLTTDQFAFGRRGDIDRTSYIQQWHNLYQQLVEAYIRSRDPVGPIVLKDLQKFAPSSPLPDKEFELSARRCVQHVFDICQNELKLAAKFFQGGPLMVDYPSPPIPWNMPSIYLERLEESCLSHVKTLHGFLVPHLSNGDLHRVCDLVTWLGDTFISAEAYEDESRDGQRLAAQVLLGVHLWPLADQLFITEAKKLEHFKPSMEDLKIISPNAPKLSNEKVIPTSGLRVVTTLKSPEESTSAETGASNAFPTVKKAVGLLVLYNESMHERTVRHHSSRPNHDRTDICLQLKKGDVLYEIVHRTTESLQRAATIIKRTSNIMDAQIFLIKNLMLIENLFMTHEIPDSIRQSAELDFTPIWETLRELQSRHQVFNPLAYIRPMIKGQLLPAVVDKVLDARKELERVLVQQITAFAKHWKSRLSNKDPKKRDQVVKATQELDLLLESAFDEETTRAALLRMIRGDEEY</sequence>
<evidence type="ECO:0000259" key="9">
    <source>
        <dbReference type="Pfam" id="PF04136"/>
    </source>
</evidence>
<dbReference type="GO" id="GO:0005801">
    <property type="term" value="C:cis-Golgi network"/>
    <property type="evidence" value="ECO:0007669"/>
    <property type="project" value="InterPro"/>
</dbReference>
<proteinExistence type="inferred from homology"/>
<comment type="similarity">
    <text evidence="2">Belongs to the COG3 family.</text>
</comment>
<protein>
    <recommendedName>
        <fullName evidence="3">Conserved oligomeric Golgi complex subunit 3</fullName>
    </recommendedName>
    <alternativeName>
        <fullName evidence="8">Component of oligomeric Golgi complex 3</fullName>
    </alternativeName>
</protein>
<accession>A0A8A3P538</accession>
<feature type="domain" description="Conserved oligomeric Golgi complex subunit 3 C-terminal" evidence="10">
    <location>
        <begin position="299"/>
        <end position="675"/>
    </location>
</feature>
<evidence type="ECO:0000256" key="6">
    <source>
        <dbReference type="ARBA" id="ARBA00023034"/>
    </source>
</evidence>